<keyword evidence="2" id="KW-1185">Reference proteome</keyword>
<evidence type="ECO:0000313" key="2">
    <source>
        <dbReference type="Proteomes" id="UP001054945"/>
    </source>
</evidence>
<reference evidence="1 2" key="1">
    <citation type="submission" date="2021-06" db="EMBL/GenBank/DDBJ databases">
        <title>Caerostris extrusa draft genome.</title>
        <authorList>
            <person name="Kono N."/>
            <person name="Arakawa K."/>
        </authorList>
    </citation>
    <scope>NUCLEOTIDE SEQUENCE [LARGE SCALE GENOMIC DNA]</scope>
</reference>
<sequence length="140" mass="15850">MHSKEEYKTKSSLKTQNSKFSIERSSFYLYLLTIPILSAPSLFPGSQQFEIPQFNPKNPFPTHPFVVLLQKSTSVTAHSIHKFQAPLAIDAGSISRTPTQPLPLCCVRWSFVPHSLFESSVKNPRFFISLSHLNARVMSK</sequence>
<evidence type="ECO:0000313" key="1">
    <source>
        <dbReference type="EMBL" id="GIX98607.1"/>
    </source>
</evidence>
<name>A0AAV4PTS3_CAEEX</name>
<proteinExistence type="predicted"/>
<organism evidence="1 2">
    <name type="scientific">Caerostris extrusa</name>
    <name type="common">Bark spider</name>
    <name type="synonym">Caerostris bankana</name>
    <dbReference type="NCBI Taxonomy" id="172846"/>
    <lineage>
        <taxon>Eukaryota</taxon>
        <taxon>Metazoa</taxon>
        <taxon>Ecdysozoa</taxon>
        <taxon>Arthropoda</taxon>
        <taxon>Chelicerata</taxon>
        <taxon>Arachnida</taxon>
        <taxon>Araneae</taxon>
        <taxon>Araneomorphae</taxon>
        <taxon>Entelegynae</taxon>
        <taxon>Araneoidea</taxon>
        <taxon>Araneidae</taxon>
        <taxon>Caerostris</taxon>
    </lineage>
</organism>
<accession>A0AAV4PTS3</accession>
<protein>
    <submittedName>
        <fullName evidence="1">Uncharacterized protein</fullName>
    </submittedName>
</protein>
<dbReference type="EMBL" id="BPLR01004935">
    <property type="protein sequence ID" value="GIX98607.1"/>
    <property type="molecule type" value="Genomic_DNA"/>
</dbReference>
<dbReference type="Proteomes" id="UP001054945">
    <property type="component" value="Unassembled WGS sequence"/>
</dbReference>
<gene>
    <name evidence="1" type="ORF">CEXT_280591</name>
</gene>
<dbReference type="AlphaFoldDB" id="A0AAV4PTS3"/>
<comment type="caution">
    <text evidence="1">The sequence shown here is derived from an EMBL/GenBank/DDBJ whole genome shotgun (WGS) entry which is preliminary data.</text>
</comment>